<dbReference type="InterPro" id="IPR039421">
    <property type="entry name" value="Type_1_exporter"/>
</dbReference>
<evidence type="ECO:0000256" key="4">
    <source>
        <dbReference type="ARBA" id="ARBA00022538"/>
    </source>
</evidence>
<keyword evidence="11 18" id="KW-1133">Transmembrane helix</keyword>
<dbReference type="Gene3D" id="1.20.1560.10">
    <property type="entry name" value="ABC transporter type 1, transmembrane domain"/>
    <property type="match status" value="1"/>
</dbReference>
<evidence type="ECO:0000256" key="16">
    <source>
        <dbReference type="ARBA" id="ARBA00041416"/>
    </source>
</evidence>
<dbReference type="PANTHER" id="PTHR43394:SF17">
    <property type="entry name" value="MITOCHONDRIAL POTASSIUM CHANNEL ATP-BINDING SUBUNIT"/>
    <property type="match status" value="1"/>
</dbReference>
<feature type="transmembrane region" description="Helical" evidence="18">
    <location>
        <begin position="172"/>
        <end position="190"/>
    </location>
</feature>
<keyword evidence="10" id="KW-0630">Potassium</keyword>
<name>A0ABQ7Q8Y7_PLUXY</name>
<dbReference type="PROSITE" id="PS50893">
    <property type="entry name" value="ABC_TRANSPORTER_2"/>
    <property type="match status" value="1"/>
</dbReference>
<evidence type="ECO:0000256" key="12">
    <source>
        <dbReference type="ARBA" id="ARBA00023065"/>
    </source>
</evidence>
<proteinExistence type="inferred from homology"/>
<dbReference type="SMART" id="SM00382">
    <property type="entry name" value="AAA"/>
    <property type="match status" value="1"/>
</dbReference>
<dbReference type="EMBL" id="JAHIBW010000019">
    <property type="protein sequence ID" value="KAG7301697.1"/>
    <property type="molecule type" value="Genomic_DNA"/>
</dbReference>
<dbReference type="InterPro" id="IPR036640">
    <property type="entry name" value="ABC1_TM_sf"/>
</dbReference>
<organism evidence="21 22">
    <name type="scientific">Plutella xylostella</name>
    <name type="common">Diamondback moth</name>
    <name type="synonym">Plutella maculipennis</name>
    <dbReference type="NCBI Taxonomy" id="51655"/>
    <lineage>
        <taxon>Eukaryota</taxon>
        <taxon>Metazoa</taxon>
        <taxon>Ecdysozoa</taxon>
        <taxon>Arthropoda</taxon>
        <taxon>Hexapoda</taxon>
        <taxon>Insecta</taxon>
        <taxon>Pterygota</taxon>
        <taxon>Neoptera</taxon>
        <taxon>Endopterygota</taxon>
        <taxon>Lepidoptera</taxon>
        <taxon>Glossata</taxon>
        <taxon>Ditrysia</taxon>
        <taxon>Yponomeutoidea</taxon>
        <taxon>Plutellidae</taxon>
        <taxon>Plutella</taxon>
    </lineage>
</organism>
<evidence type="ECO:0000256" key="11">
    <source>
        <dbReference type="ARBA" id="ARBA00022989"/>
    </source>
</evidence>
<keyword evidence="22" id="KW-1185">Reference proteome</keyword>
<evidence type="ECO:0000259" key="19">
    <source>
        <dbReference type="PROSITE" id="PS50893"/>
    </source>
</evidence>
<reference evidence="21 22" key="1">
    <citation type="submission" date="2021-06" db="EMBL/GenBank/DDBJ databases">
        <title>A haploid diamondback moth (Plutella xylostella L.) genome assembly resolves 31 chromosomes and identifies a diamide resistance mutation.</title>
        <authorList>
            <person name="Ward C.M."/>
            <person name="Perry K.D."/>
            <person name="Baker G."/>
            <person name="Powis K."/>
            <person name="Heckel D.G."/>
            <person name="Baxter S.W."/>
        </authorList>
    </citation>
    <scope>NUCLEOTIDE SEQUENCE [LARGE SCALE GENOMIC DNA]</scope>
    <source>
        <strain evidence="21 22">LV</strain>
        <tissue evidence="21">Single pupa</tissue>
    </source>
</reference>
<evidence type="ECO:0000256" key="15">
    <source>
        <dbReference type="ARBA" id="ARBA00040439"/>
    </source>
</evidence>
<keyword evidence="8" id="KW-0067">ATP-binding</keyword>
<evidence type="ECO:0000256" key="13">
    <source>
        <dbReference type="ARBA" id="ARBA00023128"/>
    </source>
</evidence>
<dbReference type="PROSITE" id="PS50929">
    <property type="entry name" value="ABC_TM1F"/>
    <property type="match status" value="1"/>
</dbReference>
<evidence type="ECO:0000256" key="7">
    <source>
        <dbReference type="ARBA" id="ARBA00022792"/>
    </source>
</evidence>
<dbReference type="SUPFAM" id="SSF90123">
    <property type="entry name" value="ABC transporter transmembrane region"/>
    <property type="match status" value="1"/>
</dbReference>
<dbReference type="InterPro" id="IPR027417">
    <property type="entry name" value="P-loop_NTPase"/>
</dbReference>
<evidence type="ECO:0000256" key="17">
    <source>
        <dbReference type="ARBA" id="ARBA00042968"/>
    </source>
</evidence>
<evidence type="ECO:0000256" key="18">
    <source>
        <dbReference type="SAM" id="Phobius"/>
    </source>
</evidence>
<comment type="subcellular location">
    <subcellularLocation>
        <location evidence="1">Mitochondrion inner membrane</location>
        <topology evidence="1">Multi-pass membrane protein</topology>
    </subcellularLocation>
</comment>
<keyword evidence="7" id="KW-0999">Mitochondrion inner membrane</keyword>
<dbReference type="CDD" id="cd03249">
    <property type="entry name" value="ABC_MTABC3_MDL1_MDL2"/>
    <property type="match status" value="1"/>
</dbReference>
<dbReference type="Pfam" id="PF00664">
    <property type="entry name" value="ABC_membrane"/>
    <property type="match status" value="1"/>
</dbReference>
<protein>
    <recommendedName>
        <fullName evidence="15">Mitochondrial potassium channel ATP-binding subunit</fullName>
    </recommendedName>
    <alternativeName>
        <fullName evidence="17">ATP-binding cassette sub-family B member 8, mitochondrial</fullName>
    </alternativeName>
    <alternativeName>
        <fullName evidence="16">Mitochondrial sulfonylurea-receptor</fullName>
    </alternativeName>
</protein>
<evidence type="ECO:0000256" key="10">
    <source>
        <dbReference type="ARBA" id="ARBA00022958"/>
    </source>
</evidence>
<feature type="transmembrane region" description="Helical" evidence="18">
    <location>
        <begin position="269"/>
        <end position="289"/>
    </location>
</feature>
<evidence type="ECO:0000256" key="14">
    <source>
        <dbReference type="ARBA" id="ARBA00023136"/>
    </source>
</evidence>
<keyword evidence="13" id="KW-0496">Mitochondrion</keyword>
<keyword evidence="14 18" id="KW-0472">Membrane</keyword>
<dbReference type="Proteomes" id="UP000823941">
    <property type="component" value="Chromosome 19"/>
</dbReference>
<evidence type="ECO:0000313" key="21">
    <source>
        <dbReference type="EMBL" id="KAG7301697.1"/>
    </source>
</evidence>
<evidence type="ECO:0000256" key="9">
    <source>
        <dbReference type="ARBA" id="ARBA00022946"/>
    </source>
</evidence>
<evidence type="ECO:0000256" key="3">
    <source>
        <dbReference type="ARBA" id="ARBA00022448"/>
    </source>
</evidence>
<accession>A0ABQ7Q8Y7</accession>
<dbReference type="InterPro" id="IPR003593">
    <property type="entry name" value="AAA+_ATPase"/>
</dbReference>
<dbReference type="PANTHER" id="PTHR43394">
    <property type="entry name" value="ATP-DEPENDENT PERMEASE MDL1, MITOCHONDRIAL"/>
    <property type="match status" value="1"/>
</dbReference>
<dbReference type="Pfam" id="PF00005">
    <property type="entry name" value="ABC_tran"/>
    <property type="match status" value="1"/>
</dbReference>
<dbReference type="SUPFAM" id="SSF52540">
    <property type="entry name" value="P-loop containing nucleoside triphosphate hydrolases"/>
    <property type="match status" value="1"/>
</dbReference>
<evidence type="ECO:0000256" key="8">
    <source>
        <dbReference type="ARBA" id="ARBA00022840"/>
    </source>
</evidence>
<dbReference type="InterPro" id="IPR003439">
    <property type="entry name" value="ABC_transporter-like_ATP-bd"/>
</dbReference>
<evidence type="ECO:0000256" key="2">
    <source>
        <dbReference type="ARBA" id="ARBA00007577"/>
    </source>
</evidence>
<keyword evidence="4" id="KW-0633">Potassium transport</keyword>
<dbReference type="Gene3D" id="3.40.50.300">
    <property type="entry name" value="P-loop containing nucleotide triphosphate hydrolases"/>
    <property type="match status" value="1"/>
</dbReference>
<keyword evidence="5 18" id="KW-0812">Transmembrane</keyword>
<dbReference type="PIRSF" id="PIRSF002773">
    <property type="entry name" value="ABC_prm/ATPase_B"/>
    <property type="match status" value="1"/>
</dbReference>
<comment type="caution">
    <text evidence="21">The sequence shown here is derived from an EMBL/GenBank/DDBJ whole genome shotgun (WGS) entry which is preliminary data.</text>
</comment>
<evidence type="ECO:0000313" key="22">
    <source>
        <dbReference type="Proteomes" id="UP000823941"/>
    </source>
</evidence>
<dbReference type="InterPro" id="IPR011527">
    <property type="entry name" value="ABC1_TM_dom"/>
</dbReference>
<evidence type="ECO:0000259" key="20">
    <source>
        <dbReference type="PROSITE" id="PS50929"/>
    </source>
</evidence>
<evidence type="ECO:0000256" key="1">
    <source>
        <dbReference type="ARBA" id="ARBA00004448"/>
    </source>
</evidence>
<evidence type="ECO:0000256" key="6">
    <source>
        <dbReference type="ARBA" id="ARBA00022741"/>
    </source>
</evidence>
<feature type="transmembrane region" description="Helical" evidence="18">
    <location>
        <begin position="245"/>
        <end position="263"/>
    </location>
</feature>
<dbReference type="PROSITE" id="PS00211">
    <property type="entry name" value="ABC_TRANSPORTER_1"/>
    <property type="match status" value="1"/>
</dbReference>
<keyword evidence="3" id="KW-0813">Transport</keyword>
<dbReference type="InterPro" id="IPR017871">
    <property type="entry name" value="ABC_transporter-like_CS"/>
</dbReference>
<keyword evidence="12" id="KW-0406">Ion transport</keyword>
<keyword evidence="9" id="KW-0809">Transit peptide</keyword>
<sequence length="694" mass="75860">MWQLLQNQSCCSLRQRLLTTKSKPVFTNLVNKPTSNVVKRYISNTVRDTEKSGLLLMCSPWKLCTGVSLGIAAKILLNNGPAYCKAKTTRLIQRRPNLAEESSKFDWHKFLQYLWPHRWILGAAIASALAVAFLNVYIPAMLGAIVNVLASMKTNPSVDFLEEIRLPALKLISLYVGQAAFTFLYIHLLSQVGERVASQMKQDLFNSIMRQDMAFFDQERTGELVNRLTVDVQDFKSSFKQTISGGLRAITQVIGSAASLLIISPQLTGLTLVCVPSVVVGGAFIGGLLRKLSREAQAQVEKATLVAEEAISNMRTVRAFAGEEGESNMFAEECDKVAELNMELGLGVGLFQAGTNLFLNGMVLGTMFMGGHFMSTGHMSAGDVMAFLVNAQTVQRSVAQLSLLFGSVVKGLSAGGRVFEYINKEPKMDTSGTTVIKYHEFHGDIDFKDVTFAYPTRPEVVVLKNFNLTIPAGKTVAIVGTSGNGKSTIAALLERFYDVNAGSITIDGVDVRALDASWLRGRALGLISQEPVLFASTVRENIRYARPDASDDQIYKAATIANAHEFIQSFPDGYETVVGERGVTLSGGQKQRIAIARAVLKEPPILILDEATSALDSASEKVVQKALETAAKGRTVLVIAHRLSTIRNADVIVVLNKGKIVEMGNHEQLKKQKGIYWNLIKQQDQEESTPSRGL</sequence>
<keyword evidence="6" id="KW-0547">Nucleotide-binding</keyword>
<feature type="transmembrane region" description="Helical" evidence="18">
    <location>
        <begin position="119"/>
        <end position="152"/>
    </location>
</feature>
<feature type="domain" description="ABC transporter" evidence="19">
    <location>
        <begin position="445"/>
        <end position="682"/>
    </location>
</feature>
<dbReference type="CDD" id="cd18574">
    <property type="entry name" value="ABC_6TM_ABCB8_like"/>
    <property type="match status" value="1"/>
</dbReference>
<comment type="similarity">
    <text evidence="2">Belongs to the ABC transporter superfamily. ABCB family. Multidrug resistance exporter (TC 3.A.1.201) subfamily.</text>
</comment>
<evidence type="ECO:0000256" key="5">
    <source>
        <dbReference type="ARBA" id="ARBA00022692"/>
    </source>
</evidence>
<feature type="domain" description="ABC transmembrane type-1" evidence="20">
    <location>
        <begin position="123"/>
        <end position="410"/>
    </location>
</feature>
<gene>
    <name evidence="21" type="ORF">JYU34_014673</name>
</gene>